<evidence type="ECO:0000256" key="1">
    <source>
        <dbReference type="SAM" id="MobiDB-lite"/>
    </source>
</evidence>
<keyword evidence="2" id="KW-1133">Transmembrane helix</keyword>
<name>A0ABY9TCP4_BREBE</name>
<sequence length="452" mass="50143">MKEFMESVKGHIRESYPFDLAALEEKTTKKLHRRARRPKWGKMAWPAAMAVSIAVLFCIGDPLHLRGGLVDKSGSAQASAAFEWVQPDMGFSQALRSGYPILPAVKMEQNGYVVEIKDAMVDPKRITYTMLVSGERMEEIAREKDGEKQADFLYGQLSTSLGGISKTGRVSPDWRLIDGSHYLILKAEFRLGSGMETALQQPNPVLPVQLVKRSNQGTEVLAEIPLTLPEDLASARKSIQPAAKNEAELGGQDLLRGLEVNRIDLYPTMMSVQLQAQTKNGYVLRSLSNPRLVDQDGKEYSPSSLDPSLQRKGSDSAEYQLDLIPSLYFEAPPKKLALKFDGATVSTVKTGSFSLKREGTFPMEAPFGNKMGKILRVYYENQKLHVAMPGEALTEETELTVDGVVADSEVFENGAFIRTFPVPPKEVYLIDTKRNDEQEIRMDGLVPILDGN</sequence>
<gene>
    <name evidence="3" type="ORF">RGB73_07410</name>
</gene>
<reference evidence="3 4" key="1">
    <citation type="submission" date="2023-09" db="EMBL/GenBank/DDBJ databases">
        <title>Complete Genome and Methylome dissection of Bacillus brevis NEB573 original source of BbsI restriction endonuclease.</title>
        <authorList>
            <person name="Fomenkov A."/>
            <person name="Roberts R.D."/>
        </authorList>
    </citation>
    <scope>NUCLEOTIDE SEQUENCE [LARGE SCALE GENOMIC DNA]</scope>
    <source>
        <strain evidence="3 4">NEB573</strain>
    </source>
</reference>
<evidence type="ECO:0000313" key="4">
    <source>
        <dbReference type="Proteomes" id="UP001256827"/>
    </source>
</evidence>
<feature type="region of interest" description="Disordered" evidence="1">
    <location>
        <begin position="293"/>
        <end position="312"/>
    </location>
</feature>
<dbReference type="Proteomes" id="UP001256827">
    <property type="component" value="Chromosome"/>
</dbReference>
<dbReference type="EMBL" id="CP134050">
    <property type="protein sequence ID" value="WNC16138.1"/>
    <property type="molecule type" value="Genomic_DNA"/>
</dbReference>
<keyword evidence="4" id="KW-1185">Reference proteome</keyword>
<feature type="transmembrane region" description="Helical" evidence="2">
    <location>
        <begin position="43"/>
        <end position="65"/>
    </location>
</feature>
<organism evidence="3 4">
    <name type="scientific">Brevibacillus brevis</name>
    <name type="common">Bacillus brevis</name>
    <dbReference type="NCBI Taxonomy" id="1393"/>
    <lineage>
        <taxon>Bacteria</taxon>
        <taxon>Bacillati</taxon>
        <taxon>Bacillota</taxon>
        <taxon>Bacilli</taxon>
        <taxon>Bacillales</taxon>
        <taxon>Paenibacillaceae</taxon>
        <taxon>Brevibacillus</taxon>
    </lineage>
</organism>
<keyword evidence="2" id="KW-0472">Membrane</keyword>
<evidence type="ECO:0000256" key="2">
    <source>
        <dbReference type="SAM" id="Phobius"/>
    </source>
</evidence>
<proteinExistence type="predicted"/>
<dbReference type="RefSeq" id="WP_310770549.1">
    <property type="nucleotide sequence ID" value="NZ_CP134050.1"/>
</dbReference>
<accession>A0ABY9TCP4</accession>
<keyword evidence="2" id="KW-0812">Transmembrane</keyword>
<protein>
    <recommendedName>
        <fullName evidence="5">DUF4179 domain-containing protein</fullName>
    </recommendedName>
</protein>
<evidence type="ECO:0008006" key="5">
    <source>
        <dbReference type="Google" id="ProtNLM"/>
    </source>
</evidence>
<evidence type="ECO:0000313" key="3">
    <source>
        <dbReference type="EMBL" id="WNC16138.1"/>
    </source>
</evidence>